<dbReference type="Proteomes" id="UP001162501">
    <property type="component" value="Chromosome 20"/>
</dbReference>
<proteinExistence type="predicted"/>
<organism evidence="1 2">
    <name type="scientific">Rangifer tarandus platyrhynchus</name>
    <name type="common">Svalbard reindeer</name>
    <dbReference type="NCBI Taxonomy" id="3082113"/>
    <lineage>
        <taxon>Eukaryota</taxon>
        <taxon>Metazoa</taxon>
        <taxon>Chordata</taxon>
        <taxon>Craniata</taxon>
        <taxon>Vertebrata</taxon>
        <taxon>Euteleostomi</taxon>
        <taxon>Mammalia</taxon>
        <taxon>Eutheria</taxon>
        <taxon>Laurasiatheria</taxon>
        <taxon>Artiodactyla</taxon>
        <taxon>Ruminantia</taxon>
        <taxon>Pecora</taxon>
        <taxon>Cervidae</taxon>
        <taxon>Odocoileinae</taxon>
        <taxon>Rangifer</taxon>
    </lineage>
</organism>
<protein>
    <submittedName>
        <fullName evidence="1">Uncharacterized protein</fullName>
    </submittedName>
</protein>
<reference evidence="1" key="1">
    <citation type="submission" date="2023-05" db="EMBL/GenBank/DDBJ databases">
        <authorList>
            <consortium name="ELIXIR-Norway"/>
        </authorList>
    </citation>
    <scope>NUCLEOTIDE SEQUENCE</scope>
</reference>
<name>A0ACB0EI25_RANTA</name>
<evidence type="ECO:0000313" key="2">
    <source>
        <dbReference type="Proteomes" id="UP001162501"/>
    </source>
</evidence>
<accession>A0ACB0EI25</accession>
<evidence type="ECO:0000313" key="1">
    <source>
        <dbReference type="EMBL" id="CAI9700285.1"/>
    </source>
</evidence>
<dbReference type="EMBL" id="OX596104">
    <property type="protein sequence ID" value="CAI9700285.1"/>
    <property type="molecule type" value="Genomic_DNA"/>
</dbReference>
<gene>
    <name evidence="1" type="ORF">MRATA1EN3_LOCUS11498</name>
</gene>
<sequence length="248" mass="27106">MCSRGGAWGGGEAGWQREAGDKALHQGKSALQRGQRSALGAAVHAPRAAIAGAVWMHPEKSSGSQSNGQTPPKELVRLLGASCPKRKTEQTRHTLPSMCTRKHRQSGHGSVTSRKQESKEEAGARFASCRNKLLARPVRLRSARPQPDSSESTPPSHIPHLEHARRARLRAIAAPDAPCGTHSPDGMSPLWPPAPGKAIELLFAISPRLCLCASMRHWCTEAALRHRKPHSKKGFKTWFLIESRTRFQ</sequence>